<evidence type="ECO:0000256" key="1">
    <source>
        <dbReference type="ARBA" id="ARBA00023015"/>
    </source>
</evidence>
<proteinExistence type="predicted"/>
<dbReference type="Gene3D" id="1.10.10.60">
    <property type="entry name" value="Homeodomain-like"/>
    <property type="match status" value="1"/>
</dbReference>
<keyword evidence="1" id="KW-0805">Transcription regulation</keyword>
<dbReference type="Proteomes" id="UP000309992">
    <property type="component" value="Unassembled WGS sequence"/>
</dbReference>
<dbReference type="InterPro" id="IPR035418">
    <property type="entry name" value="AraC-bd_2"/>
</dbReference>
<evidence type="ECO:0000256" key="2">
    <source>
        <dbReference type="ARBA" id="ARBA00023125"/>
    </source>
</evidence>
<dbReference type="InterPro" id="IPR050204">
    <property type="entry name" value="AraC_XylS_family_regulators"/>
</dbReference>
<feature type="domain" description="HTH araC/xylS-type" evidence="5">
    <location>
        <begin position="246"/>
        <end position="347"/>
    </location>
</feature>
<accession>A0ABY2S966</accession>
<dbReference type="PANTHER" id="PTHR46796:SF6">
    <property type="entry name" value="ARAC SUBFAMILY"/>
    <property type="match status" value="1"/>
</dbReference>
<dbReference type="SMART" id="SM00342">
    <property type="entry name" value="HTH_ARAC"/>
    <property type="match status" value="1"/>
</dbReference>
<dbReference type="Pfam" id="PF12833">
    <property type="entry name" value="HTH_18"/>
    <property type="match status" value="1"/>
</dbReference>
<dbReference type="PANTHER" id="PTHR46796">
    <property type="entry name" value="HTH-TYPE TRANSCRIPTIONAL ACTIVATOR RHAS-RELATED"/>
    <property type="match status" value="1"/>
</dbReference>
<evidence type="ECO:0000259" key="5">
    <source>
        <dbReference type="PROSITE" id="PS01124"/>
    </source>
</evidence>
<protein>
    <submittedName>
        <fullName evidence="6">Helix-turn-helix domain-containing protein</fullName>
    </submittedName>
</protein>
<keyword evidence="2" id="KW-0238">DNA-binding</keyword>
<keyword evidence="7" id="KW-1185">Reference proteome</keyword>
<name>A0ABY2S966_9PSEU</name>
<evidence type="ECO:0000256" key="4">
    <source>
        <dbReference type="SAM" id="MobiDB-lite"/>
    </source>
</evidence>
<dbReference type="InterPro" id="IPR018060">
    <property type="entry name" value="HTH_AraC"/>
</dbReference>
<gene>
    <name evidence="6" type="ORF">FCN18_09010</name>
</gene>
<dbReference type="Pfam" id="PF14525">
    <property type="entry name" value="AraC_binding_2"/>
    <property type="match status" value="1"/>
</dbReference>
<dbReference type="SUPFAM" id="SSF46689">
    <property type="entry name" value="Homeodomain-like"/>
    <property type="match status" value="1"/>
</dbReference>
<keyword evidence="3" id="KW-0804">Transcription</keyword>
<evidence type="ECO:0000313" key="7">
    <source>
        <dbReference type="Proteomes" id="UP000309992"/>
    </source>
</evidence>
<comment type="caution">
    <text evidence="6">The sequence shown here is derived from an EMBL/GenBank/DDBJ whole genome shotgun (WGS) entry which is preliminary data.</text>
</comment>
<dbReference type="EMBL" id="SWMS01000003">
    <property type="protein sequence ID" value="TKG72372.1"/>
    <property type="molecule type" value="Genomic_DNA"/>
</dbReference>
<organism evidence="6 7">
    <name type="scientific">Prauserella endophytica</name>
    <dbReference type="NCBI Taxonomy" id="1592324"/>
    <lineage>
        <taxon>Bacteria</taxon>
        <taxon>Bacillati</taxon>
        <taxon>Actinomycetota</taxon>
        <taxon>Actinomycetes</taxon>
        <taxon>Pseudonocardiales</taxon>
        <taxon>Pseudonocardiaceae</taxon>
        <taxon>Prauserella</taxon>
        <taxon>Prauserella coralliicola group</taxon>
    </lineage>
</organism>
<reference evidence="6 7" key="1">
    <citation type="journal article" date="2015" name="Antonie Van Leeuwenhoek">
        <title>Prauserella endophytica sp. nov., an endophytic actinobacterium isolated from Tamarix taklamakanensis.</title>
        <authorList>
            <person name="Liu J.M."/>
            <person name="Habden X."/>
            <person name="Guo L."/>
            <person name="Tuo L."/>
            <person name="Jiang Z.K."/>
            <person name="Liu S.W."/>
            <person name="Liu X.F."/>
            <person name="Chen L."/>
            <person name="Li R.F."/>
            <person name="Zhang Y.Q."/>
            <person name="Sun C.H."/>
        </authorList>
    </citation>
    <scope>NUCLEOTIDE SEQUENCE [LARGE SCALE GENOMIC DNA]</scope>
    <source>
        <strain evidence="6 7">CGMCC 4.7182</strain>
    </source>
</reference>
<dbReference type="InterPro" id="IPR009057">
    <property type="entry name" value="Homeodomain-like_sf"/>
</dbReference>
<evidence type="ECO:0000256" key="3">
    <source>
        <dbReference type="ARBA" id="ARBA00023163"/>
    </source>
</evidence>
<feature type="region of interest" description="Disordered" evidence="4">
    <location>
        <begin position="1"/>
        <end position="27"/>
    </location>
</feature>
<evidence type="ECO:0000313" key="6">
    <source>
        <dbReference type="EMBL" id="TKG72372.1"/>
    </source>
</evidence>
<sequence length="352" mass="37991">MATARDATPARGVPHPGPSTRRSEDDVVHPAIGSALLNSTVLSTDEVAGDESVDYWRHVISDAFVPLDAVAQAPAFHGEVRIDRLGALLVSKVDAEPHRVRRTRPMIARSERGYYKLGLQLTGSCLLVQDGQEALLSPGDFALYDTDRPYTLAFPEATTMAVFMFPRERLRLTGGGERHVLARRIARDDDTGSLLAPLFLRLLGRLGGTAPGATLPLSDAVLDLLSALLSERFEARPEVPHAALVARAKAFVDEHLGDPALCPDAVAAALHVSTRYLQKLFAEEGEGVASWIRTRRLEQCRRDLALPGTLAKPVSAVGAAWGLPDAAHFSRAFKAAYGLSPREFRARALAGT</sequence>
<dbReference type="PROSITE" id="PS01124">
    <property type="entry name" value="HTH_ARAC_FAMILY_2"/>
    <property type="match status" value="1"/>
</dbReference>